<feature type="compositionally biased region" description="Basic and acidic residues" evidence="23">
    <location>
        <begin position="646"/>
        <end position="668"/>
    </location>
</feature>
<dbReference type="SUPFAM" id="SSF49562">
    <property type="entry name" value="C2 domain (Calcium/lipid-binding domain, CaLB)"/>
    <property type="match status" value="1"/>
</dbReference>
<protein>
    <recommendedName>
        <fullName evidence="22">Histone H4</fullName>
    </recommendedName>
</protein>
<dbReference type="GO" id="GO:0046872">
    <property type="term" value="F:metal ion binding"/>
    <property type="evidence" value="ECO:0007669"/>
    <property type="project" value="UniProtKB-KW"/>
</dbReference>
<dbReference type="PANTHER" id="PTHR47107">
    <property type="entry name" value="SVF1-LIKE PROTEIN YDR222W-RELATED"/>
    <property type="match status" value="1"/>
</dbReference>
<dbReference type="CDD" id="cd20822">
    <property type="entry name" value="C1_ScPKC1-like_rpt1"/>
    <property type="match status" value="1"/>
</dbReference>
<keyword evidence="7" id="KW-0813">Transport</keyword>
<dbReference type="InterPro" id="IPR001951">
    <property type="entry name" value="Histone_H4"/>
</dbReference>
<comment type="subcellular location">
    <subcellularLocation>
        <location evidence="2">Chromosome</location>
    </subcellularLocation>
    <subcellularLocation>
        <location evidence="4">Cytoplasm</location>
    </subcellularLocation>
    <subcellularLocation>
        <location evidence="3">Endoplasmic reticulum membrane</location>
        <topology evidence="3">Peripheral membrane protein</topology>
    </subcellularLocation>
    <subcellularLocation>
        <location evidence="19">Golgi apparatus</location>
        <location evidence="19">cis-Golgi network membrane</location>
        <topology evidence="19">Peripheral membrane protein</topology>
    </subcellularLocation>
    <subcellularLocation>
        <location evidence="1">Nucleus</location>
    </subcellularLocation>
</comment>
<comment type="caution">
    <text evidence="27">The sequence shown here is derived from an EMBL/GenBank/DDBJ whole genome shotgun (WGS) entry which is preliminary data.</text>
</comment>
<dbReference type="FunFam" id="3.30.60.20:FF:000014">
    <property type="entry name" value="Protein kinase C"/>
    <property type="match status" value="1"/>
</dbReference>
<feature type="region of interest" description="Disordered" evidence="23">
    <location>
        <begin position="231"/>
        <end position="250"/>
    </location>
</feature>
<evidence type="ECO:0000256" key="18">
    <source>
        <dbReference type="ARBA" id="ARBA00023269"/>
    </source>
</evidence>
<dbReference type="SUPFAM" id="SSF47113">
    <property type="entry name" value="Histone-fold"/>
    <property type="match status" value="1"/>
</dbReference>
<dbReference type="SMART" id="SM00417">
    <property type="entry name" value="H4"/>
    <property type="match status" value="1"/>
</dbReference>
<evidence type="ECO:0000256" key="3">
    <source>
        <dbReference type="ARBA" id="ARBA00004406"/>
    </source>
</evidence>
<feature type="compositionally biased region" description="Low complexity" evidence="23">
    <location>
        <begin position="392"/>
        <end position="403"/>
    </location>
</feature>
<sequence length="1392" mass="152583">MNDDAAVNDIYRKIEREKAIINAATQMRQATQNASVNSRVDSQVREARRNIQYFEETLNDLRARMSGMSVSDNGGPPPPQHGIPGGGMSGSGMNNQQGFAGGSADYGAPDQGGYSMGGGAGLMPPRAPYAPPGPSDRSPRARPNYSKLDLIKYDTAHLGPRIQLMLSQLEFKLSVEKQYKDGIDKMIRLYQMEGDRKSRADAEGRRIESNKKIQLLTRALRRYEDLHVDVENAPDANDDESLDTPSQRKPLTGHLSVRIQAVAEVEHAASGRFTRGPETFVIMKVEDAFKGRTKATRTERWTDEVHEFDVDKANEIEFTVYDKSGDHSVPIGLLWIRLSDLVDEIRRKRVETEFNQAGWMTADKMANDGPRPDVQFQPPPNQHGAPAGGGATAAAAGGPPGSGLAPQTGPIYVDTWFSLEPVGRINLTLSFIKQTKDRRPFDVGLNRKGAVRQKKEDVIEQYGHKFAVQNFYNIMRCAYCGDFLKYTAGMQCTDCKYTCHKNCYQKVVTKCISKSNAETDPDEEKINHRIPHRFEQFSNMGANWCCHCGYMLPLGRRQSRKCSECKLTCHANCVHFVPDFCGMSMESANQILAELKKTKGARGRMLENSGKLRPPSSPATRPGVQQPAQSYVQAPGHQDQVPQRGDSARPEDNRFSYGKDRMSDHYDQPARTSSFGPPDDKALGAAKASMGGPSSPESAQRPPAARTQSSQSAAAAAAAALSGKRASAVPDPRAGYPTSSRASGGYADGYHESKGYRSPPPQQTQQPPYDPAAYAAVTGYPQASPYSQPPPVQQQPPPPPAKSPYQPQAQPPQLQPTPQSPTQQQMQQQPPPNAMQEEFRGFSYSADFDMLAQKKRRATALLYLRHYCGREVGAARYRVILVRSLGARCALRTVAQQDNVMRNVVGISEPVYGPEAIQSVAEQTKETPYTEATPYTEVGKDDLAWEVMDSTNVETKTFYMTSDDGHIGLVQVIYSNVLGVKTTAQFSSKILSKEEGKPHLWASDNLANFAFSKDKQNFKADGCSMDISEKGESYTIKSNTNKSSIVDLKFTRTAPGFVAGNNGTSNFGTDPAKPWGKLKHIFWPRCQVEGTILTQQGPIDFKGRGMFVHALQGMKPHFAAAKWNFANFQSPSFSAISMNFTTPKSYGETVVTVGGIATENGLLVAGASPAIEAKHTEVKGDPDNDWPEPGAAAFTWTGKTPEGKDVTAKVVGPILPRVDRVDVMGELPKFVKQIVAGAAGTKPYIYQYTPKLKIKLNIGGEEKEEEVRSDVSGSQALPSDRGKTLGGKGGKGLGIARGKTAKRHRKVLRDNIQGITRPDIRRLARRGGVKRVSAHIYDDVRQVLRAHLEQVLRDVCAVVETCGRKTVCRDSETQSAKGSGTAVVDRMAARIF</sequence>
<evidence type="ECO:0000256" key="19">
    <source>
        <dbReference type="ARBA" id="ARBA00046302"/>
    </source>
</evidence>
<dbReference type="PRINTS" id="PR00623">
    <property type="entry name" value="HISTONEH4"/>
</dbReference>
<dbReference type="SUPFAM" id="SSF159245">
    <property type="entry name" value="AttH-like"/>
    <property type="match status" value="1"/>
</dbReference>
<dbReference type="FunFam" id="3.30.60.20:FF:000034">
    <property type="entry name" value="Protein kinase C"/>
    <property type="match status" value="1"/>
</dbReference>
<dbReference type="Gene3D" id="3.30.60.20">
    <property type="match status" value="2"/>
</dbReference>
<dbReference type="SUPFAM" id="SSF46585">
    <property type="entry name" value="HR1 repeat"/>
    <property type="match status" value="1"/>
</dbReference>
<comment type="function">
    <text evidence="20">Ceramide-binding protein that may transfer ceramides from the endoplasmic reticulum membrane to the cis-Golgi network membrane, and is thereby required for the biosynthesis of complex sphingolipids.</text>
</comment>
<keyword evidence="12" id="KW-0862">Zinc</keyword>
<dbReference type="CDD" id="cd22912">
    <property type="entry name" value="HFD_H4"/>
    <property type="match status" value="1"/>
</dbReference>
<feature type="domain" description="REM-1" evidence="26">
    <location>
        <begin position="1"/>
        <end position="67"/>
    </location>
</feature>
<evidence type="ECO:0000256" key="17">
    <source>
        <dbReference type="ARBA" id="ARBA00023242"/>
    </source>
</evidence>
<evidence type="ECO:0000256" key="13">
    <source>
        <dbReference type="ARBA" id="ARBA00023034"/>
    </source>
</evidence>
<evidence type="ECO:0000256" key="1">
    <source>
        <dbReference type="ARBA" id="ARBA00004123"/>
    </source>
</evidence>
<evidence type="ECO:0000256" key="4">
    <source>
        <dbReference type="ARBA" id="ARBA00004496"/>
    </source>
</evidence>
<feature type="compositionally biased region" description="Low complexity" evidence="23">
    <location>
        <begin position="763"/>
        <end position="786"/>
    </location>
</feature>
<name>A0A3M6XAE8_HORWE</name>
<evidence type="ECO:0000256" key="2">
    <source>
        <dbReference type="ARBA" id="ARBA00004286"/>
    </source>
</evidence>
<evidence type="ECO:0000259" key="24">
    <source>
        <dbReference type="PROSITE" id="PS50004"/>
    </source>
</evidence>
<feature type="domain" description="C2" evidence="24">
    <location>
        <begin position="234"/>
        <end position="354"/>
    </location>
</feature>
<dbReference type="VEuPathDB" id="FungiDB:BTJ68_10008"/>
<comment type="function">
    <text evidence="22">Core component of nucleosome. Nucleosomes wrap and compact DNA into chromatin, limiting DNA accessibility to the cellular machineries which require DNA as a template. Histones thereby play a central role in transcription regulation, DNA repair, DNA replication and chromosomal stability. DNA accessibility is regulated via a complex set of post-translational modifications of histones, also called histone code, and nucleosome remodeling.</text>
</comment>
<feature type="compositionally biased region" description="Gly residues" evidence="23">
    <location>
        <begin position="1284"/>
        <end position="1295"/>
    </location>
</feature>
<keyword evidence="14" id="KW-0445">Lipid transport</keyword>
<evidence type="ECO:0000256" key="14">
    <source>
        <dbReference type="ARBA" id="ARBA00023055"/>
    </source>
</evidence>
<dbReference type="GO" id="GO:0030527">
    <property type="term" value="F:structural constituent of chromatin"/>
    <property type="evidence" value="ECO:0007669"/>
    <property type="project" value="InterPro"/>
</dbReference>
<evidence type="ECO:0000313" key="27">
    <source>
        <dbReference type="EMBL" id="RMX87834.1"/>
    </source>
</evidence>
<dbReference type="GO" id="GO:0009272">
    <property type="term" value="P:fungal-type cell wall biogenesis"/>
    <property type="evidence" value="ECO:0007669"/>
    <property type="project" value="InterPro"/>
</dbReference>
<dbReference type="InterPro" id="IPR033394">
    <property type="entry name" value="Svf1-like_C"/>
</dbReference>
<feature type="domain" description="Phorbol-ester/DAG-type" evidence="25">
    <location>
        <begin position="463"/>
        <end position="511"/>
    </location>
</feature>
<evidence type="ECO:0000256" key="12">
    <source>
        <dbReference type="ARBA" id="ARBA00022833"/>
    </source>
</evidence>
<dbReference type="InterPro" id="IPR002219">
    <property type="entry name" value="PKC_DAG/PE"/>
</dbReference>
<dbReference type="OrthoDB" id="63267at2759"/>
<keyword evidence="21" id="KW-0175">Coiled coil</keyword>
<keyword evidence="9" id="KW-0963">Cytoplasm</keyword>
<dbReference type="GO" id="GO:0006979">
    <property type="term" value="P:response to oxidative stress"/>
    <property type="evidence" value="ECO:0007669"/>
    <property type="project" value="InterPro"/>
</dbReference>
<dbReference type="PROSITE" id="PS50081">
    <property type="entry name" value="ZF_DAG_PE_2"/>
    <property type="match status" value="2"/>
</dbReference>
<keyword evidence="8 22" id="KW-0158">Chromosome</keyword>
<dbReference type="InterPro" id="IPR046349">
    <property type="entry name" value="C1-like_sf"/>
</dbReference>
<dbReference type="GO" id="GO:0046982">
    <property type="term" value="F:protein heterodimerization activity"/>
    <property type="evidence" value="ECO:0007669"/>
    <property type="project" value="InterPro"/>
</dbReference>
<evidence type="ECO:0000256" key="21">
    <source>
        <dbReference type="PROSITE-ProRule" id="PRU01207"/>
    </source>
</evidence>
<dbReference type="PROSITE" id="PS00479">
    <property type="entry name" value="ZF_DAG_PE_1"/>
    <property type="match status" value="1"/>
</dbReference>
<feature type="domain" description="Phorbol-ester/DAG-type" evidence="25">
    <location>
        <begin position="531"/>
        <end position="581"/>
    </location>
</feature>
<keyword evidence="17 22" id="KW-0539">Nucleus</keyword>
<evidence type="ECO:0000256" key="7">
    <source>
        <dbReference type="ARBA" id="ARBA00022448"/>
    </source>
</evidence>
<dbReference type="PROSITE" id="PS50004">
    <property type="entry name" value="C2"/>
    <property type="match status" value="1"/>
</dbReference>
<dbReference type="Gene3D" id="2.40.370.10">
    <property type="entry name" value="AttH-like domain"/>
    <property type="match status" value="1"/>
</dbReference>
<dbReference type="InterPro" id="IPR036274">
    <property type="entry name" value="HR1_rpt_sf"/>
</dbReference>
<feature type="region of interest" description="Disordered" evidence="23">
    <location>
        <begin position="1265"/>
        <end position="1295"/>
    </location>
</feature>
<evidence type="ECO:0000256" key="6">
    <source>
        <dbReference type="ARBA" id="ARBA00009069"/>
    </source>
</evidence>
<dbReference type="Pfam" id="PF02185">
    <property type="entry name" value="HR1"/>
    <property type="match status" value="2"/>
</dbReference>
<dbReference type="Gene3D" id="1.10.287.160">
    <property type="entry name" value="HR1 repeat"/>
    <property type="match status" value="1"/>
</dbReference>
<keyword evidence="11" id="KW-0256">Endoplasmic reticulum</keyword>
<dbReference type="GO" id="GO:0005634">
    <property type="term" value="C:nucleus"/>
    <property type="evidence" value="ECO:0007669"/>
    <property type="project" value="UniProtKB-SubCell"/>
</dbReference>
<dbReference type="SUPFAM" id="SSF57889">
    <property type="entry name" value="Cysteine-rich domain"/>
    <property type="match status" value="2"/>
</dbReference>
<dbReference type="Pfam" id="PF00130">
    <property type="entry name" value="C1_1"/>
    <property type="match status" value="2"/>
</dbReference>
<dbReference type="SMART" id="SM00742">
    <property type="entry name" value="Hr1"/>
    <property type="match status" value="2"/>
</dbReference>
<evidence type="ECO:0000259" key="26">
    <source>
        <dbReference type="PROSITE" id="PS51860"/>
    </source>
</evidence>
<evidence type="ECO:0000256" key="5">
    <source>
        <dbReference type="ARBA" id="ARBA00006564"/>
    </source>
</evidence>
<dbReference type="FunFam" id="2.40.370.10:FF:000001">
    <property type="entry name" value="Survival factor 1"/>
    <property type="match status" value="1"/>
</dbReference>
<dbReference type="GO" id="GO:0005789">
    <property type="term" value="C:endoplasmic reticulum membrane"/>
    <property type="evidence" value="ECO:0007669"/>
    <property type="project" value="UniProtKB-SubCell"/>
</dbReference>
<reference evidence="27 28" key="1">
    <citation type="journal article" date="2018" name="BMC Genomics">
        <title>Genomic evidence for intraspecific hybridization in a clonal and extremely halotolerant yeast.</title>
        <authorList>
            <person name="Gostincar C."/>
            <person name="Stajich J.E."/>
            <person name="Zupancic J."/>
            <person name="Zalar P."/>
            <person name="Gunde-Cimerman N."/>
        </authorList>
    </citation>
    <scope>NUCLEOTIDE SEQUENCE [LARGE SCALE GENOMIC DNA]</scope>
    <source>
        <strain evidence="27 28">EXF-6656</strain>
    </source>
</reference>
<evidence type="ECO:0000256" key="8">
    <source>
        <dbReference type="ARBA" id="ARBA00022454"/>
    </source>
</evidence>
<evidence type="ECO:0000256" key="10">
    <source>
        <dbReference type="ARBA" id="ARBA00022723"/>
    </source>
</evidence>
<keyword evidence="15 22" id="KW-0238">DNA-binding</keyword>
<keyword evidence="16" id="KW-0472">Membrane</keyword>
<evidence type="ECO:0000256" key="22">
    <source>
        <dbReference type="RuleBase" id="RU000528"/>
    </source>
</evidence>
<dbReference type="Pfam" id="PF17187">
    <property type="entry name" value="Svf1_C"/>
    <property type="match status" value="1"/>
</dbReference>
<dbReference type="InterPro" id="IPR009072">
    <property type="entry name" value="Histone-fold"/>
</dbReference>
<dbReference type="CDD" id="cd11620">
    <property type="entry name" value="HR1_PKC-like_2_fungi"/>
    <property type="match status" value="1"/>
</dbReference>
<dbReference type="GO" id="GO:0007165">
    <property type="term" value="P:signal transduction"/>
    <property type="evidence" value="ECO:0007669"/>
    <property type="project" value="InterPro"/>
</dbReference>
<dbReference type="SMART" id="SM00109">
    <property type="entry name" value="C1"/>
    <property type="match status" value="2"/>
</dbReference>
<evidence type="ECO:0000256" key="11">
    <source>
        <dbReference type="ARBA" id="ARBA00022824"/>
    </source>
</evidence>
<feature type="region of interest" description="Disordered" evidence="23">
    <location>
        <begin position="599"/>
        <end position="835"/>
    </location>
</feature>
<feature type="region of interest" description="Disordered" evidence="23">
    <location>
        <begin position="365"/>
        <end position="403"/>
    </location>
</feature>
<dbReference type="SMART" id="SM00239">
    <property type="entry name" value="C2"/>
    <property type="match status" value="1"/>
</dbReference>
<accession>A0A3M6XAE8</accession>
<evidence type="ECO:0000256" key="16">
    <source>
        <dbReference type="ARBA" id="ARBA00023136"/>
    </source>
</evidence>
<dbReference type="InterPro" id="IPR051385">
    <property type="entry name" value="Ceramide-binding_SVF1"/>
</dbReference>
<dbReference type="GO" id="GO:0006869">
    <property type="term" value="P:lipid transport"/>
    <property type="evidence" value="ECO:0007669"/>
    <property type="project" value="UniProtKB-KW"/>
</dbReference>
<evidence type="ECO:0000256" key="23">
    <source>
        <dbReference type="SAM" id="MobiDB-lite"/>
    </source>
</evidence>
<evidence type="ECO:0000313" key="28">
    <source>
        <dbReference type="Proteomes" id="UP000281245"/>
    </source>
</evidence>
<feature type="region of interest" description="Disordered" evidence="23">
    <location>
        <begin position="66"/>
        <end position="143"/>
    </location>
</feature>
<comment type="subunit">
    <text evidence="22">The nucleosome is a histone octamer containing two molecules each of H2A, H2B, H3 and H4 assembled in one H3-H4 heterotetramer and two H2A-H2B heterodimers. The octamer wraps approximately 147 bp of DNA.</text>
</comment>
<feature type="compositionally biased region" description="Pro residues" evidence="23">
    <location>
        <begin position="787"/>
        <end position="802"/>
    </location>
</feature>
<feature type="compositionally biased region" description="Pro residues" evidence="23">
    <location>
        <begin position="125"/>
        <end position="134"/>
    </location>
</feature>
<dbReference type="Proteomes" id="UP000281245">
    <property type="component" value="Unassembled WGS sequence"/>
</dbReference>
<proteinExistence type="inferred from homology"/>
<dbReference type="InterPro" id="IPR037312">
    <property type="entry name" value="PKC-like_HR1"/>
</dbReference>
<keyword evidence="18 22" id="KW-0544">Nucleosome core</keyword>
<dbReference type="InterPro" id="IPR023374">
    <property type="entry name" value="AttH-like_dom_sf"/>
</dbReference>
<dbReference type="InterPro" id="IPR000008">
    <property type="entry name" value="C2_dom"/>
</dbReference>
<dbReference type="Gene3D" id="1.10.20.10">
    <property type="entry name" value="Histone, subunit A"/>
    <property type="match status" value="1"/>
</dbReference>
<dbReference type="InterPro" id="IPR011072">
    <property type="entry name" value="HR1_rho-bd"/>
</dbReference>
<dbReference type="GO" id="GO:0003677">
    <property type="term" value="F:DNA binding"/>
    <property type="evidence" value="ECO:0007669"/>
    <property type="project" value="UniProtKB-KW"/>
</dbReference>
<keyword evidence="10" id="KW-0479">Metal-binding</keyword>
<dbReference type="PROSITE" id="PS51860">
    <property type="entry name" value="REM_1"/>
    <property type="match status" value="2"/>
</dbReference>
<dbReference type="SUPFAM" id="SSF81995">
    <property type="entry name" value="beta-sandwich domain of Sec23/24"/>
    <property type="match status" value="1"/>
</dbReference>
<evidence type="ECO:0000259" key="25">
    <source>
        <dbReference type="PROSITE" id="PS50081"/>
    </source>
</evidence>
<dbReference type="EMBL" id="QWIJ01000097">
    <property type="protein sequence ID" value="RMX87834.1"/>
    <property type="molecule type" value="Genomic_DNA"/>
</dbReference>
<dbReference type="GO" id="GO:0004697">
    <property type="term" value="F:diacylglycerol-dependent serine/threonine kinase activity"/>
    <property type="evidence" value="ECO:0007669"/>
    <property type="project" value="InterPro"/>
</dbReference>
<comment type="similarity">
    <text evidence="5 22">Belongs to the histone H4 family.</text>
</comment>
<feature type="compositionally biased region" description="Pro residues" evidence="23">
    <location>
        <begin position="809"/>
        <end position="819"/>
    </location>
</feature>
<evidence type="ECO:0000256" key="9">
    <source>
        <dbReference type="ARBA" id="ARBA00022490"/>
    </source>
</evidence>
<organism evidence="27 28">
    <name type="scientific">Hortaea werneckii</name>
    <name type="common">Black yeast</name>
    <name type="synonym">Cladosporium werneckii</name>
    <dbReference type="NCBI Taxonomy" id="91943"/>
    <lineage>
        <taxon>Eukaryota</taxon>
        <taxon>Fungi</taxon>
        <taxon>Dikarya</taxon>
        <taxon>Ascomycota</taxon>
        <taxon>Pezizomycotina</taxon>
        <taxon>Dothideomycetes</taxon>
        <taxon>Dothideomycetidae</taxon>
        <taxon>Mycosphaerellales</taxon>
        <taxon>Teratosphaeriaceae</taxon>
        <taxon>Hortaea</taxon>
    </lineage>
</organism>
<evidence type="ECO:0000256" key="20">
    <source>
        <dbReference type="ARBA" id="ARBA00058755"/>
    </source>
</evidence>
<feature type="domain" description="REM-1" evidence="26">
    <location>
        <begin position="152"/>
        <end position="229"/>
    </location>
</feature>
<dbReference type="CDD" id="cd20823">
    <property type="entry name" value="C1_ScPKC1-like_rpt2"/>
    <property type="match status" value="1"/>
</dbReference>
<keyword evidence="13" id="KW-0333">Golgi apparatus</keyword>
<dbReference type="FunFam" id="1.10.287.160:FF:000004">
    <property type="entry name" value="Protein kinase C"/>
    <property type="match status" value="1"/>
</dbReference>
<dbReference type="GO" id="GO:0005794">
    <property type="term" value="C:Golgi apparatus"/>
    <property type="evidence" value="ECO:0007669"/>
    <property type="project" value="UniProtKB-SubCell"/>
</dbReference>
<dbReference type="GO" id="GO:0000786">
    <property type="term" value="C:nucleosome"/>
    <property type="evidence" value="ECO:0007669"/>
    <property type="project" value="UniProtKB-KW"/>
</dbReference>
<dbReference type="InterPro" id="IPR035892">
    <property type="entry name" value="C2_domain_sf"/>
</dbReference>
<evidence type="ECO:0000256" key="15">
    <source>
        <dbReference type="ARBA" id="ARBA00023125"/>
    </source>
</evidence>
<dbReference type="Pfam" id="PF08622">
    <property type="entry name" value="Svf1"/>
    <property type="match status" value="1"/>
</dbReference>
<feature type="compositionally biased region" description="Low complexity" evidence="23">
    <location>
        <begin position="704"/>
        <end position="728"/>
    </location>
</feature>
<dbReference type="PANTHER" id="PTHR47107:SF1">
    <property type="entry name" value="CERAMIDE-BINDING PROTEIN SVF1-RELATED"/>
    <property type="match status" value="1"/>
</dbReference>
<comment type="similarity">
    <text evidence="6">Belongs to the SVF1 family.</text>
</comment>
<dbReference type="InterPro" id="IPR013931">
    <property type="entry name" value="Svf1-like_N"/>
</dbReference>
<dbReference type="VEuPathDB" id="FungiDB:BTJ68_11585"/>
<gene>
    <name evidence="27" type="ORF">D0869_02075</name>
</gene>